<protein>
    <submittedName>
        <fullName evidence="2">Putative MULE transposase domain, FHY3/FAR1 family</fullName>
    </submittedName>
</protein>
<dbReference type="PANTHER" id="PTHR47718">
    <property type="entry name" value="OS01G0519700 PROTEIN"/>
    <property type="match status" value="1"/>
</dbReference>
<evidence type="ECO:0000313" key="2">
    <source>
        <dbReference type="EMBL" id="OTG33529.1"/>
    </source>
</evidence>
<dbReference type="AlphaFoldDB" id="A0A251VE20"/>
<feature type="domain" description="MULE transposase" evidence="1">
    <location>
        <begin position="1"/>
        <end position="79"/>
    </location>
</feature>
<evidence type="ECO:0000259" key="1">
    <source>
        <dbReference type="Pfam" id="PF10551"/>
    </source>
</evidence>
<dbReference type="EMBL" id="CM007891">
    <property type="protein sequence ID" value="OTG33529.1"/>
    <property type="molecule type" value="Genomic_DNA"/>
</dbReference>
<dbReference type="InParanoid" id="A0A251VE20"/>
<keyword evidence="3" id="KW-1185">Reference proteome</keyword>
<accession>A0A251VE20</accession>
<reference evidence="3" key="1">
    <citation type="journal article" date="2017" name="Nature">
        <title>The sunflower genome provides insights into oil metabolism, flowering and Asterid evolution.</title>
        <authorList>
            <person name="Badouin H."/>
            <person name="Gouzy J."/>
            <person name="Grassa C.J."/>
            <person name="Murat F."/>
            <person name="Staton S.E."/>
            <person name="Cottret L."/>
            <person name="Lelandais-Briere C."/>
            <person name="Owens G.L."/>
            <person name="Carrere S."/>
            <person name="Mayjonade B."/>
            <person name="Legrand L."/>
            <person name="Gill N."/>
            <person name="Kane N.C."/>
            <person name="Bowers J.E."/>
            <person name="Hubner S."/>
            <person name="Bellec A."/>
            <person name="Berard A."/>
            <person name="Berges H."/>
            <person name="Blanchet N."/>
            <person name="Boniface M.C."/>
            <person name="Brunel D."/>
            <person name="Catrice O."/>
            <person name="Chaidir N."/>
            <person name="Claudel C."/>
            <person name="Donnadieu C."/>
            <person name="Faraut T."/>
            <person name="Fievet G."/>
            <person name="Helmstetter N."/>
            <person name="King M."/>
            <person name="Knapp S.J."/>
            <person name="Lai Z."/>
            <person name="Le Paslier M.C."/>
            <person name="Lippi Y."/>
            <person name="Lorenzon L."/>
            <person name="Mandel J.R."/>
            <person name="Marage G."/>
            <person name="Marchand G."/>
            <person name="Marquand E."/>
            <person name="Bret-Mestries E."/>
            <person name="Morien E."/>
            <person name="Nambeesan S."/>
            <person name="Nguyen T."/>
            <person name="Pegot-Espagnet P."/>
            <person name="Pouilly N."/>
            <person name="Raftis F."/>
            <person name="Sallet E."/>
            <person name="Schiex T."/>
            <person name="Thomas J."/>
            <person name="Vandecasteele C."/>
            <person name="Vares D."/>
            <person name="Vear F."/>
            <person name="Vautrin S."/>
            <person name="Crespi M."/>
            <person name="Mangin B."/>
            <person name="Burke J.M."/>
            <person name="Salse J."/>
            <person name="Munos S."/>
            <person name="Vincourt P."/>
            <person name="Rieseberg L.H."/>
            <person name="Langlade N.B."/>
        </authorList>
    </citation>
    <scope>NUCLEOTIDE SEQUENCE [LARGE SCALE GENOMIC DNA]</scope>
    <source>
        <strain evidence="3">cv. SF193</strain>
    </source>
</reference>
<proteinExistence type="predicted"/>
<dbReference type="Proteomes" id="UP000215914">
    <property type="component" value="Chromosome 2"/>
</dbReference>
<dbReference type="InterPro" id="IPR018289">
    <property type="entry name" value="MULE_transposase_dom"/>
</dbReference>
<evidence type="ECO:0000313" key="3">
    <source>
        <dbReference type="Proteomes" id="UP000215914"/>
    </source>
</evidence>
<dbReference type="OMA" id="IETYKFV"/>
<organism evidence="2 3">
    <name type="scientific">Helianthus annuus</name>
    <name type="common">Common sunflower</name>
    <dbReference type="NCBI Taxonomy" id="4232"/>
    <lineage>
        <taxon>Eukaryota</taxon>
        <taxon>Viridiplantae</taxon>
        <taxon>Streptophyta</taxon>
        <taxon>Embryophyta</taxon>
        <taxon>Tracheophyta</taxon>
        <taxon>Spermatophyta</taxon>
        <taxon>Magnoliopsida</taxon>
        <taxon>eudicotyledons</taxon>
        <taxon>Gunneridae</taxon>
        <taxon>Pentapetalae</taxon>
        <taxon>asterids</taxon>
        <taxon>campanulids</taxon>
        <taxon>Asterales</taxon>
        <taxon>Asteraceae</taxon>
        <taxon>Asteroideae</taxon>
        <taxon>Heliantheae alliance</taxon>
        <taxon>Heliantheae</taxon>
        <taxon>Helianthus</taxon>
    </lineage>
</organism>
<sequence length="116" mass="13067">MMFVPFTGIDNHNRNVTLGAAILGSETAETYSWLLRAIKNAYGYAPPVIVTDQDPAMKRAIADVWPESRHRLCMWHIMDKLTTKISGKDCLQLFGLILYCPKLLRLNGPLLFMISG</sequence>
<name>A0A251VE20_HELAN</name>
<dbReference type="PANTHER" id="PTHR47718:SF17">
    <property type="entry name" value="PROTEIN FAR1-RELATED SEQUENCE 5-LIKE"/>
    <property type="match status" value="1"/>
</dbReference>
<gene>
    <name evidence="2" type="ORF">HannXRQ_Chr02g0035711</name>
</gene>
<dbReference type="Pfam" id="PF10551">
    <property type="entry name" value="MULE"/>
    <property type="match status" value="1"/>
</dbReference>